<protein>
    <submittedName>
        <fullName evidence="3">LysR family transcriptional regulator</fullName>
    </submittedName>
</protein>
<accession>A0A7Y0XB56</accession>
<dbReference type="SUPFAM" id="SSF53850">
    <property type="entry name" value="Periplasmic binding protein-like II"/>
    <property type="match status" value="1"/>
</dbReference>
<evidence type="ECO:0000259" key="2">
    <source>
        <dbReference type="Pfam" id="PF03466"/>
    </source>
</evidence>
<evidence type="ECO:0000313" key="3">
    <source>
        <dbReference type="EMBL" id="NMU82465.1"/>
    </source>
</evidence>
<dbReference type="PANTHER" id="PTHR30537">
    <property type="entry name" value="HTH-TYPE TRANSCRIPTIONAL REGULATOR"/>
    <property type="match status" value="1"/>
</dbReference>
<gene>
    <name evidence="3" type="ORF">HKB16_06170</name>
</gene>
<dbReference type="Pfam" id="PF03466">
    <property type="entry name" value="LysR_substrate"/>
    <property type="match status" value="1"/>
</dbReference>
<proteinExistence type="inferred from homology"/>
<dbReference type="InterPro" id="IPR005119">
    <property type="entry name" value="LysR_subst-bd"/>
</dbReference>
<feature type="non-terminal residue" evidence="3">
    <location>
        <position position="87"/>
    </location>
</feature>
<dbReference type="EMBL" id="JABCLB010000760">
    <property type="protein sequence ID" value="NMU82465.1"/>
    <property type="molecule type" value="Genomic_DNA"/>
</dbReference>
<dbReference type="Gene3D" id="3.40.190.10">
    <property type="entry name" value="Periplasmic binding protein-like II"/>
    <property type="match status" value="2"/>
</dbReference>
<sequence length="87" mass="9841">PFLKQWPKVPIALEASNDFVDLFSHGFDMAIRVGQIVDDRLIAKKLGYTTRVLAASPEYLAEFGVPETPEDLTKHNCLRYQYVSEIG</sequence>
<comment type="similarity">
    <text evidence="1">Belongs to the LysR transcriptional regulatory family.</text>
</comment>
<evidence type="ECO:0000313" key="4">
    <source>
        <dbReference type="Proteomes" id="UP000518904"/>
    </source>
</evidence>
<dbReference type="Proteomes" id="UP000518904">
    <property type="component" value="Unassembled WGS sequence"/>
</dbReference>
<dbReference type="PANTHER" id="PTHR30537:SF5">
    <property type="entry name" value="HTH-TYPE TRANSCRIPTIONAL ACTIVATOR TTDR-RELATED"/>
    <property type="match status" value="1"/>
</dbReference>
<reference evidence="3 4" key="1">
    <citation type="submission" date="2020-04" db="EMBL/GenBank/DDBJ databases">
        <title>Whole-genome sequencing of Vibrio spp. from China reveals different genetic environments of blaCTX-M-14 among diverse lineages.</title>
        <authorList>
            <person name="Zheng Z."/>
            <person name="Ye L."/>
            <person name="Chen S."/>
        </authorList>
    </citation>
    <scope>NUCLEOTIDE SEQUENCE [LARGE SCALE GENOMIC DNA]</scope>
    <source>
        <strain evidence="3 4">Vb0551</strain>
    </source>
</reference>
<evidence type="ECO:0000256" key="1">
    <source>
        <dbReference type="ARBA" id="ARBA00009437"/>
    </source>
</evidence>
<dbReference type="AlphaFoldDB" id="A0A7Y0XB56"/>
<feature type="non-terminal residue" evidence="3">
    <location>
        <position position="1"/>
    </location>
</feature>
<feature type="domain" description="LysR substrate-binding" evidence="2">
    <location>
        <begin position="2"/>
        <end position="82"/>
    </location>
</feature>
<dbReference type="InterPro" id="IPR058163">
    <property type="entry name" value="LysR-type_TF_proteobact-type"/>
</dbReference>
<comment type="caution">
    <text evidence="3">The sequence shown here is derived from an EMBL/GenBank/DDBJ whole genome shotgun (WGS) entry which is preliminary data.</text>
</comment>
<organism evidence="3 4">
    <name type="scientific">Vibrio parahaemolyticus</name>
    <dbReference type="NCBI Taxonomy" id="670"/>
    <lineage>
        <taxon>Bacteria</taxon>
        <taxon>Pseudomonadati</taxon>
        <taxon>Pseudomonadota</taxon>
        <taxon>Gammaproteobacteria</taxon>
        <taxon>Vibrionales</taxon>
        <taxon>Vibrionaceae</taxon>
        <taxon>Vibrio</taxon>
    </lineage>
</organism>
<name>A0A7Y0XB56_VIBPH</name>